<dbReference type="SUPFAM" id="SSF55781">
    <property type="entry name" value="GAF domain-like"/>
    <property type="match status" value="1"/>
</dbReference>
<feature type="domain" description="Heat-inducible transcription repressor HrcA C-terminal" evidence="5">
    <location>
        <begin position="77"/>
        <end position="222"/>
    </location>
</feature>
<evidence type="ECO:0000256" key="4">
    <source>
        <dbReference type="ARBA" id="ARBA00023163"/>
    </source>
</evidence>
<evidence type="ECO:0000313" key="7">
    <source>
        <dbReference type="EMBL" id="PJE75994.1"/>
    </source>
</evidence>
<dbReference type="GO" id="GO:0045892">
    <property type="term" value="P:negative regulation of DNA-templated transcription"/>
    <property type="evidence" value="ECO:0007669"/>
    <property type="project" value="TreeGrafter"/>
</dbReference>
<keyword evidence="3" id="KW-0346">Stress response</keyword>
<feature type="domain" description="Winged helix-turn-helix transcription repressor HrcA DNA-binding" evidence="6">
    <location>
        <begin position="5"/>
        <end position="76"/>
    </location>
</feature>
<keyword evidence="4" id="KW-0804">Transcription</keyword>
<organism evidence="7 8">
    <name type="scientific">Candidatus Uhrbacteria bacterium CG10_big_fil_rev_8_21_14_0_10_48_11</name>
    <dbReference type="NCBI Taxonomy" id="1975037"/>
    <lineage>
        <taxon>Bacteria</taxon>
        <taxon>Candidatus Uhriibacteriota</taxon>
    </lineage>
</organism>
<keyword evidence="1" id="KW-0678">Repressor</keyword>
<dbReference type="InterPro" id="IPR002571">
    <property type="entry name" value="HrcA"/>
</dbReference>
<evidence type="ECO:0000256" key="2">
    <source>
        <dbReference type="ARBA" id="ARBA00023015"/>
    </source>
</evidence>
<dbReference type="Pfam" id="PF01628">
    <property type="entry name" value="HrcA"/>
    <property type="match status" value="1"/>
</dbReference>
<dbReference type="InterPro" id="IPR005104">
    <property type="entry name" value="WHTH_HrcA_DNA-bd"/>
</dbReference>
<comment type="caution">
    <text evidence="7">The sequence shown here is derived from an EMBL/GenBank/DDBJ whole genome shotgun (WGS) entry which is preliminary data.</text>
</comment>
<evidence type="ECO:0000259" key="5">
    <source>
        <dbReference type="Pfam" id="PF01628"/>
    </source>
</evidence>
<sequence>MNSTLTPRQATILDSLIRLHVDTAQPVGSSAIAEKDGIVASAATIRNEMAELEEMGYLKSPHTSAGRVPTEAAYRYYVKNSTTPLSMPQVEERRFREIEQHYHELDVRIRQIAKAVAEFSAEGVFLAFGKDDLYYTGLSNLFAQPEFREQQDLVEMGQVIDHLDEAIARVFGTNSDDSVTVLLGSENPFGSNCGVILVRCAVANGGDGVFGILGPTRMDYRTNIARVERVRNCVSQP</sequence>
<dbReference type="Proteomes" id="UP000231152">
    <property type="component" value="Unassembled WGS sequence"/>
</dbReference>
<keyword evidence="2" id="KW-0805">Transcription regulation</keyword>
<dbReference type="InterPro" id="IPR021153">
    <property type="entry name" value="HrcA_C"/>
</dbReference>
<dbReference type="PANTHER" id="PTHR34824">
    <property type="entry name" value="HEAT-INDUCIBLE TRANSCRIPTION REPRESSOR HRCA"/>
    <property type="match status" value="1"/>
</dbReference>
<evidence type="ECO:0008006" key="9">
    <source>
        <dbReference type="Google" id="ProtNLM"/>
    </source>
</evidence>
<dbReference type="GO" id="GO:0003677">
    <property type="term" value="F:DNA binding"/>
    <property type="evidence" value="ECO:0007669"/>
    <property type="project" value="InterPro"/>
</dbReference>
<evidence type="ECO:0000259" key="6">
    <source>
        <dbReference type="Pfam" id="PF03444"/>
    </source>
</evidence>
<evidence type="ECO:0000313" key="8">
    <source>
        <dbReference type="Proteomes" id="UP000231152"/>
    </source>
</evidence>
<dbReference type="Gene3D" id="1.10.10.10">
    <property type="entry name" value="Winged helix-like DNA-binding domain superfamily/Winged helix DNA-binding domain"/>
    <property type="match status" value="1"/>
</dbReference>
<evidence type="ECO:0000256" key="1">
    <source>
        <dbReference type="ARBA" id="ARBA00022491"/>
    </source>
</evidence>
<name>A0A2M8LEX5_9BACT</name>
<proteinExistence type="predicted"/>
<dbReference type="SUPFAM" id="SSF46785">
    <property type="entry name" value="Winged helix' DNA-binding domain"/>
    <property type="match status" value="1"/>
</dbReference>
<gene>
    <name evidence="7" type="ORF">COV04_01980</name>
</gene>
<dbReference type="EMBL" id="PFET01000007">
    <property type="protein sequence ID" value="PJE75994.1"/>
    <property type="molecule type" value="Genomic_DNA"/>
</dbReference>
<reference evidence="7 8" key="1">
    <citation type="submission" date="2017-09" db="EMBL/GenBank/DDBJ databases">
        <title>Depth-based differentiation of microbial function through sediment-hosted aquifers and enrichment of novel symbionts in the deep terrestrial subsurface.</title>
        <authorList>
            <person name="Probst A.J."/>
            <person name="Ladd B."/>
            <person name="Jarett J.K."/>
            <person name="Geller-Mcgrath D.E."/>
            <person name="Sieber C.M."/>
            <person name="Emerson J.B."/>
            <person name="Anantharaman K."/>
            <person name="Thomas B.C."/>
            <person name="Malmstrom R."/>
            <person name="Stieglmeier M."/>
            <person name="Klingl A."/>
            <person name="Woyke T."/>
            <person name="Ryan C.M."/>
            <person name="Banfield J.F."/>
        </authorList>
    </citation>
    <scope>NUCLEOTIDE SEQUENCE [LARGE SCALE GENOMIC DNA]</scope>
    <source>
        <strain evidence="7">CG10_big_fil_rev_8_21_14_0_10_48_11</strain>
    </source>
</reference>
<evidence type="ECO:0000256" key="3">
    <source>
        <dbReference type="ARBA" id="ARBA00023016"/>
    </source>
</evidence>
<dbReference type="InterPro" id="IPR036388">
    <property type="entry name" value="WH-like_DNA-bd_sf"/>
</dbReference>
<dbReference type="Gene3D" id="3.30.450.40">
    <property type="match status" value="1"/>
</dbReference>
<dbReference type="PANTHER" id="PTHR34824:SF1">
    <property type="entry name" value="HEAT-INDUCIBLE TRANSCRIPTION REPRESSOR HRCA"/>
    <property type="match status" value="1"/>
</dbReference>
<dbReference type="Pfam" id="PF03444">
    <property type="entry name" value="WHD_HrcA"/>
    <property type="match status" value="1"/>
</dbReference>
<dbReference type="AlphaFoldDB" id="A0A2M8LEX5"/>
<dbReference type="InterPro" id="IPR029016">
    <property type="entry name" value="GAF-like_dom_sf"/>
</dbReference>
<accession>A0A2M8LEX5</accession>
<protein>
    <recommendedName>
        <fullName evidence="9">Heat-inducible transcription repressor HrcA C-terminal domain-containing protein</fullName>
    </recommendedName>
</protein>
<dbReference type="InterPro" id="IPR036390">
    <property type="entry name" value="WH_DNA-bd_sf"/>
</dbReference>